<dbReference type="Proteomes" id="UP000053732">
    <property type="component" value="Unassembled WGS sequence"/>
</dbReference>
<evidence type="ECO:0000256" key="1">
    <source>
        <dbReference type="SAM" id="MobiDB-lite"/>
    </source>
</evidence>
<feature type="region of interest" description="Disordered" evidence="1">
    <location>
        <begin position="38"/>
        <end position="75"/>
    </location>
</feature>
<evidence type="ECO:0000313" key="2">
    <source>
        <dbReference type="EMBL" id="CRL23054.1"/>
    </source>
</evidence>
<accession>A0A0G4P9U9</accession>
<gene>
    <name evidence="2" type="ORF">PCAMFM013_S008g000483</name>
</gene>
<dbReference type="AlphaFoldDB" id="A0A0G4P9U9"/>
<proteinExistence type="predicted"/>
<keyword evidence="3" id="KW-1185">Reference proteome</keyword>
<dbReference type="EMBL" id="HG793141">
    <property type="protein sequence ID" value="CRL23054.1"/>
    <property type="molecule type" value="Genomic_DNA"/>
</dbReference>
<reference evidence="2 3" key="1">
    <citation type="journal article" date="2014" name="Nat. Commun.">
        <title>Multiple recent horizontal transfers of a large genomic region in cheese making fungi.</title>
        <authorList>
            <person name="Cheeseman K."/>
            <person name="Ropars J."/>
            <person name="Renault P."/>
            <person name="Dupont J."/>
            <person name="Gouzy J."/>
            <person name="Branca A."/>
            <person name="Abraham A.L."/>
            <person name="Ceppi M."/>
            <person name="Conseiller E."/>
            <person name="Debuchy R."/>
            <person name="Malagnac F."/>
            <person name="Goarin A."/>
            <person name="Silar P."/>
            <person name="Lacoste S."/>
            <person name="Sallet E."/>
            <person name="Bensimon A."/>
            <person name="Giraud T."/>
            <person name="Brygoo Y."/>
        </authorList>
    </citation>
    <scope>NUCLEOTIDE SEQUENCE [LARGE SCALE GENOMIC DNA]</scope>
    <source>
        <strain evidence="3">FM 013</strain>
    </source>
</reference>
<evidence type="ECO:0000313" key="3">
    <source>
        <dbReference type="Proteomes" id="UP000053732"/>
    </source>
</evidence>
<organism evidence="2 3">
    <name type="scientific">Penicillium camemberti (strain FM 013)</name>
    <dbReference type="NCBI Taxonomy" id="1429867"/>
    <lineage>
        <taxon>Eukaryota</taxon>
        <taxon>Fungi</taxon>
        <taxon>Dikarya</taxon>
        <taxon>Ascomycota</taxon>
        <taxon>Pezizomycotina</taxon>
        <taxon>Eurotiomycetes</taxon>
        <taxon>Eurotiomycetidae</taxon>
        <taxon>Eurotiales</taxon>
        <taxon>Aspergillaceae</taxon>
        <taxon>Penicillium</taxon>
    </lineage>
</organism>
<protein>
    <submittedName>
        <fullName evidence="2">Str. FM013</fullName>
    </submittedName>
</protein>
<sequence>MLVSNMPLLTIFWNPPKTALVPNRLVTIPARATEVLQNPRCKPTPAPSVDTNQRNQKKKKVAPQDGVDGMHLLRL</sequence>
<name>A0A0G4P9U9_PENC3</name>